<sequence>MDQRCPPPFLEEPEIPSQGGYLVDDHDAIGWAGIDTLIVTTFMLLTFAILPEKLTTRHYFTTNALTGISLMSLAFIIPSKSQPQQCYDDITSHNAISSLDCRATSATLFLDLFRSISLHLNVCWESKPGPIFMISTLIFTYGGSISLVIIGLSIASVSYQVSKVWFLNHMKSTATSWGPILEVVITLMVV</sequence>
<protein>
    <submittedName>
        <fullName evidence="2">Uncharacterized protein</fullName>
    </submittedName>
</protein>
<accession>A0ABR4J1J3</accession>
<organism evidence="2 3">
    <name type="scientific">Aspergillus cavernicola</name>
    <dbReference type="NCBI Taxonomy" id="176166"/>
    <lineage>
        <taxon>Eukaryota</taxon>
        <taxon>Fungi</taxon>
        <taxon>Dikarya</taxon>
        <taxon>Ascomycota</taxon>
        <taxon>Pezizomycotina</taxon>
        <taxon>Eurotiomycetes</taxon>
        <taxon>Eurotiomycetidae</taxon>
        <taxon>Eurotiales</taxon>
        <taxon>Aspergillaceae</taxon>
        <taxon>Aspergillus</taxon>
        <taxon>Aspergillus subgen. Nidulantes</taxon>
    </lineage>
</organism>
<dbReference type="InterPro" id="IPR053247">
    <property type="entry name" value="GPCR_GPR1/git3-like"/>
</dbReference>
<dbReference type="EMBL" id="JBFXLS010000003">
    <property type="protein sequence ID" value="KAL2833839.1"/>
    <property type="molecule type" value="Genomic_DNA"/>
</dbReference>
<dbReference type="Proteomes" id="UP001610335">
    <property type="component" value="Unassembled WGS sequence"/>
</dbReference>
<evidence type="ECO:0000313" key="2">
    <source>
        <dbReference type="EMBL" id="KAL2833839.1"/>
    </source>
</evidence>
<dbReference type="PANTHER" id="PTHR42058">
    <property type="entry name" value="G_PROTEIN_RECEP_F2_4 DOMAIN-CONTAINING PROTEIN"/>
    <property type="match status" value="1"/>
</dbReference>
<keyword evidence="1" id="KW-1133">Transmembrane helix</keyword>
<evidence type="ECO:0000313" key="3">
    <source>
        <dbReference type="Proteomes" id="UP001610335"/>
    </source>
</evidence>
<feature type="transmembrane region" description="Helical" evidence="1">
    <location>
        <begin position="59"/>
        <end position="77"/>
    </location>
</feature>
<keyword evidence="3" id="KW-1185">Reference proteome</keyword>
<dbReference type="PANTHER" id="PTHR42058:SF1">
    <property type="entry name" value="G-PROTEIN COUPLED RECEPTORS FAMILY 2 PROFILE 2 DOMAIN-CONTAINING PROTEIN"/>
    <property type="match status" value="1"/>
</dbReference>
<comment type="caution">
    <text evidence="2">The sequence shown here is derived from an EMBL/GenBank/DDBJ whole genome shotgun (WGS) entry which is preliminary data.</text>
</comment>
<gene>
    <name evidence="2" type="ORF">BDW59DRAFT_156641</name>
</gene>
<keyword evidence="1" id="KW-0812">Transmembrane</keyword>
<feature type="transmembrane region" description="Helical" evidence="1">
    <location>
        <begin position="131"/>
        <end position="155"/>
    </location>
</feature>
<feature type="transmembrane region" description="Helical" evidence="1">
    <location>
        <begin position="28"/>
        <end position="50"/>
    </location>
</feature>
<keyword evidence="1" id="KW-0472">Membrane</keyword>
<name>A0ABR4J1J3_9EURO</name>
<reference evidence="2 3" key="1">
    <citation type="submission" date="2024-07" db="EMBL/GenBank/DDBJ databases">
        <title>Section-level genome sequencing and comparative genomics of Aspergillus sections Usti and Cavernicolus.</title>
        <authorList>
            <consortium name="Lawrence Berkeley National Laboratory"/>
            <person name="Nybo J.L."/>
            <person name="Vesth T.C."/>
            <person name="Theobald S."/>
            <person name="Frisvad J.C."/>
            <person name="Larsen T.O."/>
            <person name="Kjaerboelling I."/>
            <person name="Rothschild-Mancinelli K."/>
            <person name="Lyhne E.K."/>
            <person name="Kogle M.E."/>
            <person name="Barry K."/>
            <person name="Clum A."/>
            <person name="Na H."/>
            <person name="Ledsgaard L."/>
            <person name="Lin J."/>
            <person name="Lipzen A."/>
            <person name="Kuo A."/>
            <person name="Riley R."/>
            <person name="Mondo S."/>
            <person name="LaButti K."/>
            <person name="Haridas S."/>
            <person name="Pangalinan J."/>
            <person name="Salamov A.A."/>
            <person name="Simmons B.A."/>
            <person name="Magnuson J.K."/>
            <person name="Chen J."/>
            <person name="Drula E."/>
            <person name="Henrissat B."/>
            <person name="Wiebenga A."/>
            <person name="Lubbers R.J."/>
            <person name="Gomes A.C."/>
            <person name="Makela M.R."/>
            <person name="Stajich J."/>
            <person name="Grigoriev I.V."/>
            <person name="Mortensen U.H."/>
            <person name="De vries R.P."/>
            <person name="Baker S.E."/>
            <person name="Andersen M.R."/>
        </authorList>
    </citation>
    <scope>NUCLEOTIDE SEQUENCE [LARGE SCALE GENOMIC DNA]</scope>
    <source>
        <strain evidence="2 3">CBS 600.67</strain>
    </source>
</reference>
<proteinExistence type="predicted"/>
<evidence type="ECO:0000256" key="1">
    <source>
        <dbReference type="SAM" id="Phobius"/>
    </source>
</evidence>